<dbReference type="Proteomes" id="UP000006830">
    <property type="component" value="Chromosome"/>
</dbReference>
<gene>
    <name evidence="2" type="primary">rpsD</name>
    <name evidence="2" type="ordered locus">A1C_02560</name>
</gene>
<dbReference type="KEGG" id="rak:A1C_02560"/>
<evidence type="ECO:0000313" key="2">
    <source>
        <dbReference type="EMBL" id="ABV74809.1"/>
    </source>
</evidence>
<keyword evidence="3" id="KW-1185">Reference proteome</keyword>
<keyword evidence="2" id="KW-0689">Ribosomal protein</keyword>
<name>A8GN34_RICAH</name>
<dbReference type="HOGENOM" id="CLU_2467011_0_0_5"/>
<feature type="region of interest" description="Disordered" evidence="1">
    <location>
        <begin position="1"/>
        <end position="20"/>
    </location>
</feature>
<proteinExistence type="predicted"/>
<accession>A8GN34</accession>
<organism evidence="2 3">
    <name type="scientific">Rickettsia akari (strain Hartford)</name>
    <dbReference type="NCBI Taxonomy" id="293614"/>
    <lineage>
        <taxon>Bacteria</taxon>
        <taxon>Pseudomonadati</taxon>
        <taxon>Pseudomonadota</taxon>
        <taxon>Alphaproteobacteria</taxon>
        <taxon>Rickettsiales</taxon>
        <taxon>Rickettsiaceae</taxon>
        <taxon>Rickettsieae</taxon>
        <taxon>Rickettsia</taxon>
        <taxon>spotted fever group</taxon>
    </lineage>
</organism>
<evidence type="ECO:0000256" key="1">
    <source>
        <dbReference type="SAM" id="MobiDB-lite"/>
    </source>
</evidence>
<evidence type="ECO:0000313" key="3">
    <source>
        <dbReference type="Proteomes" id="UP000006830"/>
    </source>
</evidence>
<dbReference type="EMBL" id="CP000847">
    <property type="protein sequence ID" value="ABV74809.1"/>
    <property type="molecule type" value="Genomic_DNA"/>
</dbReference>
<reference evidence="2" key="1">
    <citation type="submission" date="2007-09" db="EMBL/GenBank/DDBJ databases">
        <title>Complete Genome Sequence of Rickettsia akari.</title>
        <authorList>
            <person name="Madan A."/>
            <person name="Fahey J."/>
            <person name="Helton E."/>
            <person name="Ketteman M."/>
            <person name="Madan A."/>
            <person name="Rodrigues S."/>
            <person name="Sanchez A."/>
            <person name="Whiting M."/>
            <person name="Dasch G."/>
            <person name="Eremeeva M."/>
        </authorList>
    </citation>
    <scope>NUCLEOTIDE SEQUENCE</scope>
    <source>
        <strain evidence="2">Hartford</strain>
    </source>
</reference>
<protein>
    <submittedName>
        <fullName evidence="2">30S ribosomal protein S4</fullName>
    </submittedName>
</protein>
<dbReference type="RefSeq" id="WP_012149443.1">
    <property type="nucleotide sequence ID" value="NC_009881.1"/>
</dbReference>
<keyword evidence="2" id="KW-0687">Ribonucleoprotein</keyword>
<dbReference type="AlphaFoldDB" id="A8GN34"/>
<dbReference type="GO" id="GO:0005840">
    <property type="term" value="C:ribosome"/>
    <property type="evidence" value="ECO:0007669"/>
    <property type="project" value="UniProtKB-KW"/>
</dbReference>
<sequence>MLLYHSSASGHPEKSISTENFNKNNAASNFSKKLAYGMHLIISSITGFIVNGTKGSRLFVSATLADELLITERDFRNIILLLLHLKEV</sequence>